<dbReference type="Pfam" id="PF00189">
    <property type="entry name" value="Ribosomal_S3_C"/>
    <property type="match status" value="1"/>
</dbReference>
<evidence type="ECO:0000313" key="9">
    <source>
        <dbReference type="EMBL" id="WNY24036.1"/>
    </source>
</evidence>
<accession>A0AA96ZU87</accession>
<dbReference type="AlphaFoldDB" id="A0AA96ZU87"/>
<evidence type="ECO:0000256" key="1">
    <source>
        <dbReference type="ARBA" id="ARBA00010761"/>
    </source>
</evidence>
<dbReference type="NCBIfam" id="NF003219">
    <property type="entry name" value="PRK04191.1"/>
    <property type="match status" value="1"/>
</dbReference>
<keyword evidence="4 6" id="KW-0689">Ribosomal protein</keyword>
<dbReference type="Gene3D" id="3.30.300.20">
    <property type="match status" value="1"/>
</dbReference>
<evidence type="ECO:0000256" key="4">
    <source>
        <dbReference type="ARBA" id="ARBA00022980"/>
    </source>
</evidence>
<dbReference type="GO" id="GO:0003735">
    <property type="term" value="F:structural constituent of ribosome"/>
    <property type="evidence" value="ECO:0007669"/>
    <property type="project" value="UniProtKB-UniRule"/>
</dbReference>
<dbReference type="GO" id="GO:0022627">
    <property type="term" value="C:cytosolic small ribosomal subunit"/>
    <property type="evidence" value="ECO:0007669"/>
    <property type="project" value="UniProtKB-UniRule"/>
</dbReference>
<dbReference type="GeneID" id="85195952"/>
<keyword evidence="5 6" id="KW-0687">Ribonucleoprotein</keyword>
<dbReference type="InterPro" id="IPR004087">
    <property type="entry name" value="KH_dom"/>
</dbReference>
<evidence type="ECO:0000256" key="7">
    <source>
        <dbReference type="SAM" id="MobiDB-lite"/>
    </source>
</evidence>
<dbReference type="InterPro" id="IPR057258">
    <property type="entry name" value="Ribosomal_uS3"/>
</dbReference>
<dbReference type="RefSeq" id="WP_316557213.1">
    <property type="nucleotide sequence ID" value="NZ_CP131059.1"/>
</dbReference>
<comment type="function">
    <text evidence="6">Binds the lower part of the 30S subunit head.</text>
</comment>
<keyword evidence="2 6" id="KW-0699">rRNA-binding</keyword>
<dbReference type="NCBIfam" id="TIGR01008">
    <property type="entry name" value="uS3_euk_arch"/>
    <property type="match status" value="1"/>
</dbReference>
<evidence type="ECO:0000259" key="8">
    <source>
        <dbReference type="PROSITE" id="PS50823"/>
    </source>
</evidence>
<dbReference type="KEGG" id="mehf:MmiHf6_13610"/>
<keyword evidence="3 6" id="KW-0694">RNA-binding</keyword>
<dbReference type="SUPFAM" id="SSF54821">
    <property type="entry name" value="Ribosomal protein S3 C-terminal domain"/>
    <property type="match status" value="1"/>
</dbReference>
<dbReference type="Gene3D" id="3.30.1140.32">
    <property type="entry name" value="Ribosomal protein S3, C-terminal domain"/>
    <property type="match status" value="1"/>
</dbReference>
<name>A0AA96ZU87_9EURY</name>
<evidence type="ECO:0000313" key="10">
    <source>
        <dbReference type="Proteomes" id="UP001302978"/>
    </source>
</evidence>
<comment type="subunit">
    <text evidence="6">Part of the 30S ribosomal subunit.</text>
</comment>
<dbReference type="InterPro" id="IPR001351">
    <property type="entry name" value="Ribosomal_uS3_C"/>
</dbReference>
<dbReference type="GO" id="GO:0006412">
    <property type="term" value="P:translation"/>
    <property type="evidence" value="ECO:0007669"/>
    <property type="project" value="UniProtKB-UniRule"/>
</dbReference>
<dbReference type="PROSITE" id="PS50823">
    <property type="entry name" value="KH_TYPE_2"/>
    <property type="match status" value="1"/>
</dbReference>
<keyword evidence="10" id="KW-1185">Reference proteome</keyword>
<dbReference type="CDD" id="cd02411">
    <property type="entry name" value="KH-II_30S_S3_arch"/>
    <property type="match status" value="1"/>
</dbReference>
<dbReference type="InterPro" id="IPR036419">
    <property type="entry name" value="Ribosomal_S3_C_sf"/>
</dbReference>
<sequence>MAVEKKFVKDGYTKASLDEHFAKQLGRSGYGGMNMSRTPLGTQITIYSEKPGMVIGKAGKVIRKLTQDVVDIYGVDNPQIDAQEVKKSELNAQIMANRLASSIERGWYFRKAGTNTIRAIMGAGALGCEVIISGKLTGARARTEKFIDGYVKHSGHPAEQIVDTGYAVAVKKLGTLGCRVKIVQPGAVLPDAFKMKEGVLAAPADADDTAEATAATEAAPAEAAATEAAPAAEAAAEGAACEPETVVVTETVITEVVSEEGEVIAAEVVETTVEAEVCVEEASAGGDDEIVVEDSDINEIRRLVEGVWQHKHNEYDYWHPMARVHKEAKK</sequence>
<dbReference type="PANTHER" id="PTHR11760">
    <property type="entry name" value="30S/40S RIBOSOMAL PROTEIN S3"/>
    <property type="match status" value="1"/>
</dbReference>
<evidence type="ECO:0000256" key="5">
    <source>
        <dbReference type="ARBA" id="ARBA00023274"/>
    </source>
</evidence>
<comment type="similarity">
    <text evidence="1 6">Belongs to the universal ribosomal protein uS3 family.</text>
</comment>
<dbReference type="InterPro" id="IPR004044">
    <property type="entry name" value="KH_dom_type_2"/>
</dbReference>
<reference evidence="9 10" key="1">
    <citation type="submission" date="2023-07" db="EMBL/GenBank/DDBJ databases">
        <title>Closed genoem sequence of Methanomicrococcus sp. Hf6.</title>
        <authorList>
            <person name="Poehlein A."/>
            <person name="Protasov E."/>
            <person name="Platt K."/>
            <person name="Reeh H."/>
            <person name="Daniel R."/>
            <person name="Brune A."/>
        </authorList>
    </citation>
    <scope>NUCLEOTIDE SEQUENCE [LARGE SCALE GENOMIC DNA]</scope>
    <source>
        <strain evidence="9 10">Hf6</strain>
    </source>
</reference>
<organism evidence="9 10">
    <name type="scientific">Methanimicrococcus hongohii</name>
    <dbReference type="NCBI Taxonomy" id="3028295"/>
    <lineage>
        <taxon>Archaea</taxon>
        <taxon>Methanobacteriati</taxon>
        <taxon>Methanobacteriota</taxon>
        <taxon>Stenosarchaea group</taxon>
        <taxon>Methanomicrobia</taxon>
        <taxon>Methanosarcinales</taxon>
        <taxon>Methanosarcinaceae</taxon>
        <taxon>Methanimicrococcus</taxon>
    </lineage>
</organism>
<dbReference type="SUPFAM" id="SSF54814">
    <property type="entry name" value="Prokaryotic type KH domain (KH-domain type II)"/>
    <property type="match status" value="1"/>
</dbReference>
<dbReference type="GO" id="GO:0019843">
    <property type="term" value="F:rRNA binding"/>
    <property type="evidence" value="ECO:0007669"/>
    <property type="project" value="UniProtKB-UniRule"/>
</dbReference>
<evidence type="ECO:0000256" key="2">
    <source>
        <dbReference type="ARBA" id="ARBA00022730"/>
    </source>
</evidence>
<dbReference type="SMART" id="SM00322">
    <property type="entry name" value="KH"/>
    <property type="match status" value="1"/>
</dbReference>
<dbReference type="InterPro" id="IPR009019">
    <property type="entry name" value="KH_sf_prok-type"/>
</dbReference>
<dbReference type="PANTHER" id="PTHR11760:SF32">
    <property type="entry name" value="SMALL RIBOSOMAL SUBUNIT PROTEIN US3"/>
    <property type="match status" value="1"/>
</dbReference>
<dbReference type="HAMAP" id="MF_01309_A">
    <property type="entry name" value="Ribosomal_uS3_A"/>
    <property type="match status" value="1"/>
</dbReference>
<protein>
    <recommendedName>
        <fullName evidence="6">Small ribosomal subunit protein uS3</fullName>
    </recommendedName>
</protein>
<feature type="domain" description="KH type-2" evidence="8">
    <location>
        <begin position="17"/>
        <end position="86"/>
    </location>
</feature>
<gene>
    <name evidence="6" type="primary">rps3</name>
    <name evidence="9" type="ORF">MmiHf6_13610</name>
</gene>
<dbReference type="EMBL" id="CP131059">
    <property type="protein sequence ID" value="WNY24036.1"/>
    <property type="molecule type" value="Genomic_DNA"/>
</dbReference>
<dbReference type="Proteomes" id="UP001302978">
    <property type="component" value="Chromosome"/>
</dbReference>
<evidence type="ECO:0000256" key="6">
    <source>
        <dbReference type="HAMAP-Rule" id="MF_01309"/>
    </source>
</evidence>
<feature type="region of interest" description="Disordered" evidence="7">
    <location>
        <begin position="207"/>
        <end position="239"/>
    </location>
</feature>
<evidence type="ECO:0000256" key="3">
    <source>
        <dbReference type="ARBA" id="ARBA00022884"/>
    </source>
</evidence>
<dbReference type="InterPro" id="IPR015946">
    <property type="entry name" value="KH_dom-like_a/b"/>
</dbReference>
<feature type="compositionally biased region" description="Low complexity" evidence="7">
    <location>
        <begin position="211"/>
        <end position="239"/>
    </location>
</feature>
<dbReference type="InterPro" id="IPR005703">
    <property type="entry name" value="Ribosomal_uS3_euk/arc"/>
</dbReference>
<dbReference type="FunFam" id="3.30.300.20:FF:000001">
    <property type="entry name" value="30S ribosomal protein S3"/>
    <property type="match status" value="1"/>
</dbReference>
<dbReference type="Pfam" id="PF07650">
    <property type="entry name" value="KH_2"/>
    <property type="match status" value="1"/>
</dbReference>
<proteinExistence type="inferred from homology"/>
<dbReference type="InterPro" id="IPR027488">
    <property type="entry name" value="Ribosomal_uS3_arc"/>
</dbReference>